<reference evidence="26" key="1">
    <citation type="submission" date="2016-10" db="EMBL/GenBank/DDBJ databases">
        <authorList>
            <person name="Varghese N."/>
            <person name="Submissions S."/>
        </authorList>
    </citation>
    <scope>NUCLEOTIDE SEQUENCE [LARGE SCALE GENOMIC DNA]</scope>
    <source>
        <strain evidence="26">DSM 23422</strain>
    </source>
</reference>
<evidence type="ECO:0000256" key="13">
    <source>
        <dbReference type="ARBA" id="ARBA00022842"/>
    </source>
</evidence>
<evidence type="ECO:0000256" key="9">
    <source>
        <dbReference type="ARBA" id="ARBA00022598"/>
    </source>
</evidence>
<keyword evidence="11 22" id="KW-0547">Nucleotide-binding</keyword>
<dbReference type="InterPro" id="IPR036615">
    <property type="entry name" value="Mur_ligase_C_dom_sf"/>
</dbReference>
<evidence type="ECO:0000256" key="10">
    <source>
        <dbReference type="ARBA" id="ARBA00022723"/>
    </source>
</evidence>
<dbReference type="Pfam" id="PF08245">
    <property type="entry name" value="Mur_ligase_M"/>
    <property type="match status" value="1"/>
</dbReference>
<dbReference type="GO" id="GO:0004326">
    <property type="term" value="F:tetrahydrofolylpolyglutamate synthase activity"/>
    <property type="evidence" value="ECO:0007669"/>
    <property type="project" value="UniProtKB-EC"/>
</dbReference>
<evidence type="ECO:0000313" key="25">
    <source>
        <dbReference type="EMBL" id="SFS88611.1"/>
    </source>
</evidence>
<evidence type="ECO:0000256" key="19">
    <source>
        <dbReference type="ARBA" id="ARBA00047808"/>
    </source>
</evidence>
<dbReference type="GO" id="GO:0046656">
    <property type="term" value="P:folic acid biosynthetic process"/>
    <property type="evidence" value="ECO:0007669"/>
    <property type="project" value="UniProtKB-KW"/>
</dbReference>
<comment type="function">
    <text evidence="2">Functions in two distinct reactions of the de novo folate biosynthetic pathway. Catalyzes the addition of a glutamate residue to dihydropteroate (7,8-dihydropteroate or H2Pte) to form dihydrofolate (7,8-dihydrofolate monoglutamate or H2Pte-Glu). Also catalyzes successive additions of L-glutamate to tetrahydrofolate or 10-formyltetrahydrofolate or 5,10-methylenetetrahydrofolate, leading to folylpolyglutamate derivatives.</text>
</comment>
<keyword evidence="26" id="KW-1185">Reference proteome</keyword>
<dbReference type="Proteomes" id="UP000199239">
    <property type="component" value="Unassembled WGS sequence"/>
</dbReference>
<protein>
    <recommendedName>
        <fullName evidence="8">Dihydrofolate synthase/folylpolyglutamate synthase</fullName>
        <ecNumber evidence="6">6.3.2.12</ecNumber>
        <ecNumber evidence="7">6.3.2.17</ecNumber>
    </recommendedName>
    <alternativeName>
        <fullName evidence="17">Folylpoly-gamma-glutamate synthetase-dihydrofolate synthetase</fullName>
    </alternativeName>
    <alternativeName>
        <fullName evidence="15">Folylpolyglutamate synthetase</fullName>
    </alternativeName>
    <alternativeName>
        <fullName evidence="16">Tetrahydrofolylpolyglutamate synthase</fullName>
    </alternativeName>
</protein>
<dbReference type="InterPro" id="IPR001645">
    <property type="entry name" value="Folylpolyglutamate_synth"/>
</dbReference>
<comment type="pathway">
    <text evidence="3">Cofactor biosynthesis; tetrahydrofolate biosynthesis; 7,8-dihydrofolate from 2-amino-4-hydroxy-6-hydroxymethyl-7,8-dihydropteridine diphosphate and 4-aminobenzoate: step 2/2.</text>
</comment>
<dbReference type="EC" id="6.3.2.12" evidence="6"/>
<dbReference type="PANTHER" id="PTHR11136:SF0">
    <property type="entry name" value="DIHYDROFOLATE SYNTHETASE-RELATED"/>
    <property type="match status" value="1"/>
</dbReference>
<comment type="catalytic activity">
    <reaction evidence="21">
        <text>7,8-dihydropteroate + L-glutamate + ATP = 7,8-dihydrofolate + ADP + phosphate + H(+)</text>
        <dbReference type="Rhea" id="RHEA:23584"/>
        <dbReference type="ChEBI" id="CHEBI:15378"/>
        <dbReference type="ChEBI" id="CHEBI:17839"/>
        <dbReference type="ChEBI" id="CHEBI:29985"/>
        <dbReference type="ChEBI" id="CHEBI:30616"/>
        <dbReference type="ChEBI" id="CHEBI:43474"/>
        <dbReference type="ChEBI" id="CHEBI:57451"/>
        <dbReference type="ChEBI" id="CHEBI:456216"/>
        <dbReference type="EC" id="6.3.2.12"/>
    </reaction>
</comment>
<evidence type="ECO:0000256" key="17">
    <source>
        <dbReference type="ARBA" id="ARBA00032510"/>
    </source>
</evidence>
<dbReference type="Pfam" id="PF02875">
    <property type="entry name" value="Mur_ligase_C"/>
    <property type="match status" value="1"/>
</dbReference>
<comment type="cofactor">
    <cofactor evidence="1">
        <name>Mg(2+)</name>
        <dbReference type="ChEBI" id="CHEBI:18420"/>
    </cofactor>
</comment>
<dbReference type="NCBIfam" id="TIGR01499">
    <property type="entry name" value="folC"/>
    <property type="match status" value="1"/>
</dbReference>
<comment type="catalytic activity">
    <reaction evidence="20">
        <text>(6R)-5,10-methylenetetrahydrofolyl-(gamma-L-Glu)(n) + L-glutamate + ATP = (6R)-5,10-methylenetetrahydrofolyl-(gamma-L-Glu)(n+1) + ADP + phosphate + H(+)</text>
        <dbReference type="Rhea" id="RHEA:51912"/>
        <dbReference type="Rhea" id="RHEA-COMP:13257"/>
        <dbReference type="Rhea" id="RHEA-COMP:13258"/>
        <dbReference type="ChEBI" id="CHEBI:15378"/>
        <dbReference type="ChEBI" id="CHEBI:29985"/>
        <dbReference type="ChEBI" id="CHEBI:30616"/>
        <dbReference type="ChEBI" id="CHEBI:43474"/>
        <dbReference type="ChEBI" id="CHEBI:136572"/>
        <dbReference type="ChEBI" id="CHEBI:456216"/>
        <dbReference type="EC" id="6.3.2.17"/>
    </reaction>
</comment>
<dbReference type="SUPFAM" id="SSF53623">
    <property type="entry name" value="MurD-like peptide ligases, catalytic domain"/>
    <property type="match status" value="1"/>
</dbReference>
<comment type="similarity">
    <text evidence="5 22">Belongs to the folylpolyglutamate synthase family.</text>
</comment>
<keyword evidence="10" id="KW-0479">Metal-binding</keyword>
<sequence length="424" mass="44902">MTQQTSDDVLARMMALHPKIIDLTLDRMWRLLDALGNPQNNLPPVIHIAGTNGKGSTQAMIRAGLESAGHRVHAYTSPHLARFHERIRVAGDLITEADLTAVLDECYEANDGGNITYFEITTCAALLAFSRSPADYTLLEVGLGGRLDATNVVDTPALTVITPVSIDHQQFLGDTLGQIAGEKAGIIKRLVPCVVGPQQDEAMDVIEAEASRHHAPLLAYGQQWHVGPEAGRMVYQDEKGLLDLPTPNLLGGHQINNAGAALAALRQLGIADAHCEAAVTGAQWPARMQRLKTGPLVEAAENAELWLDGGHNPAAGTAIANLLGSMLKRPTYLICGMLNTKDIAGYLRPLAAQAEKLVAVSIPGETATLPAHETAQAARAVGMNVAEASSVHQALVDILAADPSARVLICGSLYLAGSVLRENG</sequence>
<dbReference type="EMBL" id="FPAJ01000003">
    <property type="protein sequence ID" value="SFS88611.1"/>
    <property type="molecule type" value="Genomic_DNA"/>
</dbReference>
<dbReference type="RefSeq" id="WP_093916457.1">
    <property type="nucleotide sequence ID" value="NZ_FPAJ01000003.1"/>
</dbReference>
<comment type="catalytic activity">
    <reaction evidence="19">
        <text>10-formyltetrahydrofolyl-(gamma-L-Glu)(n) + L-glutamate + ATP = 10-formyltetrahydrofolyl-(gamma-L-Glu)(n+1) + ADP + phosphate + H(+)</text>
        <dbReference type="Rhea" id="RHEA:51904"/>
        <dbReference type="Rhea" id="RHEA-COMP:13088"/>
        <dbReference type="Rhea" id="RHEA-COMP:14300"/>
        <dbReference type="ChEBI" id="CHEBI:15378"/>
        <dbReference type="ChEBI" id="CHEBI:29985"/>
        <dbReference type="ChEBI" id="CHEBI:30616"/>
        <dbReference type="ChEBI" id="CHEBI:43474"/>
        <dbReference type="ChEBI" id="CHEBI:134413"/>
        <dbReference type="ChEBI" id="CHEBI:456216"/>
        <dbReference type="EC" id="6.3.2.17"/>
    </reaction>
</comment>
<proteinExistence type="inferred from homology"/>
<feature type="domain" description="Mur ligase C-terminal" evidence="23">
    <location>
        <begin position="297"/>
        <end position="412"/>
    </location>
</feature>
<evidence type="ECO:0000256" key="12">
    <source>
        <dbReference type="ARBA" id="ARBA00022840"/>
    </source>
</evidence>
<gene>
    <name evidence="25" type="ORF">SAMN04488040_2264</name>
</gene>
<dbReference type="InterPro" id="IPR018109">
    <property type="entry name" value="Folylpolyglutamate_synth_CS"/>
</dbReference>
<name>A0A1I6THF0_9RHOB</name>
<evidence type="ECO:0000256" key="5">
    <source>
        <dbReference type="ARBA" id="ARBA00008276"/>
    </source>
</evidence>
<dbReference type="InterPro" id="IPR036565">
    <property type="entry name" value="Mur-like_cat_sf"/>
</dbReference>
<evidence type="ECO:0000256" key="22">
    <source>
        <dbReference type="PIRNR" id="PIRNR001563"/>
    </source>
</evidence>
<evidence type="ECO:0000256" key="3">
    <source>
        <dbReference type="ARBA" id="ARBA00004799"/>
    </source>
</evidence>
<dbReference type="PROSITE" id="PS01012">
    <property type="entry name" value="FOLYLPOLYGLU_SYNT_2"/>
    <property type="match status" value="1"/>
</dbReference>
<dbReference type="GO" id="GO:0005737">
    <property type="term" value="C:cytoplasm"/>
    <property type="evidence" value="ECO:0007669"/>
    <property type="project" value="TreeGrafter"/>
</dbReference>
<comment type="pathway">
    <text evidence="4">Cofactor biosynthesis; tetrahydrofolylpolyglutamate biosynthesis.</text>
</comment>
<dbReference type="EC" id="6.3.2.17" evidence="7"/>
<dbReference type="PANTHER" id="PTHR11136">
    <property type="entry name" value="FOLYLPOLYGLUTAMATE SYNTHASE-RELATED"/>
    <property type="match status" value="1"/>
</dbReference>
<feature type="domain" description="Mur ligase central" evidence="24">
    <location>
        <begin position="48"/>
        <end position="264"/>
    </location>
</feature>
<evidence type="ECO:0000256" key="4">
    <source>
        <dbReference type="ARBA" id="ARBA00005150"/>
    </source>
</evidence>
<evidence type="ECO:0000259" key="24">
    <source>
        <dbReference type="Pfam" id="PF08245"/>
    </source>
</evidence>
<dbReference type="GO" id="GO:0005524">
    <property type="term" value="F:ATP binding"/>
    <property type="evidence" value="ECO:0007669"/>
    <property type="project" value="UniProtKB-KW"/>
</dbReference>
<keyword evidence="14" id="KW-0289">Folate biosynthesis</keyword>
<evidence type="ECO:0000313" key="26">
    <source>
        <dbReference type="Proteomes" id="UP000199239"/>
    </source>
</evidence>
<evidence type="ECO:0000256" key="1">
    <source>
        <dbReference type="ARBA" id="ARBA00001946"/>
    </source>
</evidence>
<dbReference type="GO" id="GO:0046654">
    <property type="term" value="P:tetrahydrofolate biosynthetic process"/>
    <property type="evidence" value="ECO:0007669"/>
    <property type="project" value="UniProtKB-UniPathway"/>
</dbReference>
<dbReference type="AlphaFoldDB" id="A0A1I6THF0"/>
<evidence type="ECO:0000256" key="6">
    <source>
        <dbReference type="ARBA" id="ARBA00013023"/>
    </source>
</evidence>
<dbReference type="InterPro" id="IPR013221">
    <property type="entry name" value="Mur_ligase_cen"/>
</dbReference>
<evidence type="ECO:0000256" key="2">
    <source>
        <dbReference type="ARBA" id="ARBA00002714"/>
    </source>
</evidence>
<keyword evidence="12 22" id="KW-0067">ATP-binding</keyword>
<evidence type="ECO:0000256" key="16">
    <source>
        <dbReference type="ARBA" id="ARBA00030592"/>
    </source>
</evidence>
<comment type="catalytic activity">
    <reaction evidence="18">
        <text>(6S)-5,6,7,8-tetrahydrofolyl-(gamma-L-Glu)(n) + L-glutamate + ATP = (6S)-5,6,7,8-tetrahydrofolyl-(gamma-L-Glu)(n+1) + ADP + phosphate + H(+)</text>
        <dbReference type="Rhea" id="RHEA:10580"/>
        <dbReference type="Rhea" id="RHEA-COMP:14738"/>
        <dbReference type="Rhea" id="RHEA-COMP:14740"/>
        <dbReference type="ChEBI" id="CHEBI:15378"/>
        <dbReference type="ChEBI" id="CHEBI:29985"/>
        <dbReference type="ChEBI" id="CHEBI:30616"/>
        <dbReference type="ChEBI" id="CHEBI:43474"/>
        <dbReference type="ChEBI" id="CHEBI:141005"/>
        <dbReference type="ChEBI" id="CHEBI:456216"/>
        <dbReference type="EC" id="6.3.2.17"/>
    </reaction>
</comment>
<dbReference type="FunFam" id="3.40.1190.10:FF:000011">
    <property type="entry name" value="Folylpolyglutamate synthase/dihydrofolate synthase"/>
    <property type="match status" value="1"/>
</dbReference>
<evidence type="ECO:0000256" key="11">
    <source>
        <dbReference type="ARBA" id="ARBA00022741"/>
    </source>
</evidence>
<evidence type="ECO:0000256" key="7">
    <source>
        <dbReference type="ARBA" id="ARBA00013025"/>
    </source>
</evidence>
<dbReference type="InterPro" id="IPR004101">
    <property type="entry name" value="Mur_ligase_C"/>
</dbReference>
<dbReference type="GO" id="GO:0008841">
    <property type="term" value="F:dihydrofolate synthase activity"/>
    <property type="evidence" value="ECO:0007669"/>
    <property type="project" value="UniProtKB-EC"/>
</dbReference>
<evidence type="ECO:0000256" key="14">
    <source>
        <dbReference type="ARBA" id="ARBA00022909"/>
    </source>
</evidence>
<evidence type="ECO:0000256" key="18">
    <source>
        <dbReference type="ARBA" id="ARBA00047493"/>
    </source>
</evidence>
<evidence type="ECO:0000256" key="20">
    <source>
        <dbReference type="ARBA" id="ARBA00049035"/>
    </source>
</evidence>
<dbReference type="SUPFAM" id="SSF53244">
    <property type="entry name" value="MurD-like peptide ligases, peptide-binding domain"/>
    <property type="match status" value="1"/>
</dbReference>
<evidence type="ECO:0000256" key="8">
    <source>
        <dbReference type="ARBA" id="ARBA00019357"/>
    </source>
</evidence>
<keyword evidence="13" id="KW-0460">Magnesium</keyword>
<dbReference type="Gene3D" id="3.90.190.20">
    <property type="entry name" value="Mur ligase, C-terminal domain"/>
    <property type="match status" value="1"/>
</dbReference>
<dbReference type="Gene3D" id="3.40.1190.10">
    <property type="entry name" value="Mur-like, catalytic domain"/>
    <property type="match status" value="1"/>
</dbReference>
<organism evidence="25 26">
    <name type="scientific">Sulfitobacter marinus</name>
    <dbReference type="NCBI Taxonomy" id="394264"/>
    <lineage>
        <taxon>Bacteria</taxon>
        <taxon>Pseudomonadati</taxon>
        <taxon>Pseudomonadota</taxon>
        <taxon>Alphaproteobacteria</taxon>
        <taxon>Rhodobacterales</taxon>
        <taxon>Roseobacteraceae</taxon>
        <taxon>Sulfitobacter</taxon>
    </lineage>
</organism>
<accession>A0A1I6THF0</accession>
<keyword evidence="9 22" id="KW-0436">Ligase</keyword>
<dbReference type="UniPathway" id="UPA00077">
    <property type="reaction ID" value="UER00157"/>
</dbReference>
<evidence type="ECO:0000256" key="15">
    <source>
        <dbReference type="ARBA" id="ARBA00030048"/>
    </source>
</evidence>
<evidence type="ECO:0000256" key="21">
    <source>
        <dbReference type="ARBA" id="ARBA00049161"/>
    </source>
</evidence>
<dbReference type="STRING" id="394264.SAMN04488040_2264"/>
<dbReference type="GO" id="GO:0046872">
    <property type="term" value="F:metal ion binding"/>
    <property type="evidence" value="ECO:0007669"/>
    <property type="project" value="UniProtKB-KW"/>
</dbReference>
<dbReference type="OrthoDB" id="9809356at2"/>
<evidence type="ECO:0000259" key="23">
    <source>
        <dbReference type="Pfam" id="PF02875"/>
    </source>
</evidence>
<dbReference type="PIRSF" id="PIRSF001563">
    <property type="entry name" value="Folylpolyglu_synth"/>
    <property type="match status" value="1"/>
</dbReference>